<dbReference type="EMBL" id="KQ242027">
    <property type="protein sequence ID" value="KNC81496.1"/>
    <property type="molecule type" value="Genomic_DNA"/>
</dbReference>
<evidence type="ECO:0000313" key="2">
    <source>
        <dbReference type="EMBL" id="KNC81496.1"/>
    </source>
</evidence>
<feature type="compositionally biased region" description="Polar residues" evidence="1">
    <location>
        <begin position="47"/>
        <end position="61"/>
    </location>
</feature>
<evidence type="ECO:0000256" key="1">
    <source>
        <dbReference type="SAM" id="MobiDB-lite"/>
    </source>
</evidence>
<evidence type="ECO:0000313" key="3">
    <source>
        <dbReference type="Proteomes" id="UP000054560"/>
    </source>
</evidence>
<keyword evidence="3" id="KW-1185">Reference proteome</keyword>
<sequence>MNTSRLPASFEPPTAQNDTDPQPPATNDYTHGTGTDPQAIPRGGTAVRSTTATLKSTQRSASVLVSAPSYTLNPTAQYGVMRDLTRSRTGV</sequence>
<feature type="compositionally biased region" description="Polar residues" evidence="1">
    <location>
        <begin position="14"/>
        <end position="36"/>
    </location>
</feature>
<organism evidence="2 3">
    <name type="scientific">Sphaeroforma arctica JP610</name>
    <dbReference type="NCBI Taxonomy" id="667725"/>
    <lineage>
        <taxon>Eukaryota</taxon>
        <taxon>Ichthyosporea</taxon>
        <taxon>Ichthyophonida</taxon>
        <taxon>Sphaeroforma</taxon>
    </lineage>
</organism>
<dbReference type="Proteomes" id="UP000054560">
    <property type="component" value="Unassembled WGS sequence"/>
</dbReference>
<gene>
    <name evidence="2" type="ORF">SARC_06184</name>
</gene>
<name>A0A0L0FY55_9EUKA</name>
<dbReference type="AlphaFoldDB" id="A0A0L0FY55"/>
<protein>
    <submittedName>
        <fullName evidence="2">Uncharacterized protein</fullName>
    </submittedName>
</protein>
<reference evidence="2 3" key="1">
    <citation type="submission" date="2011-02" db="EMBL/GenBank/DDBJ databases">
        <title>The Genome Sequence of Sphaeroforma arctica JP610.</title>
        <authorList>
            <consortium name="The Broad Institute Genome Sequencing Platform"/>
            <person name="Russ C."/>
            <person name="Cuomo C."/>
            <person name="Young S.K."/>
            <person name="Zeng Q."/>
            <person name="Gargeya S."/>
            <person name="Alvarado L."/>
            <person name="Berlin A."/>
            <person name="Chapman S.B."/>
            <person name="Chen Z."/>
            <person name="Freedman E."/>
            <person name="Gellesch M."/>
            <person name="Goldberg J."/>
            <person name="Griggs A."/>
            <person name="Gujja S."/>
            <person name="Heilman E."/>
            <person name="Heiman D."/>
            <person name="Howarth C."/>
            <person name="Mehta T."/>
            <person name="Neiman D."/>
            <person name="Pearson M."/>
            <person name="Roberts A."/>
            <person name="Saif S."/>
            <person name="Shea T."/>
            <person name="Shenoy N."/>
            <person name="Sisk P."/>
            <person name="Stolte C."/>
            <person name="Sykes S."/>
            <person name="White J."/>
            <person name="Yandava C."/>
            <person name="Burger G."/>
            <person name="Gray M.W."/>
            <person name="Holland P.W.H."/>
            <person name="King N."/>
            <person name="Lang F.B.F."/>
            <person name="Roger A.J."/>
            <person name="Ruiz-Trillo I."/>
            <person name="Haas B."/>
            <person name="Nusbaum C."/>
            <person name="Birren B."/>
        </authorList>
    </citation>
    <scope>NUCLEOTIDE SEQUENCE [LARGE SCALE GENOMIC DNA]</scope>
    <source>
        <strain evidence="2 3">JP610</strain>
    </source>
</reference>
<proteinExistence type="predicted"/>
<feature type="region of interest" description="Disordered" evidence="1">
    <location>
        <begin position="1"/>
        <end position="61"/>
    </location>
</feature>
<dbReference type="GeneID" id="25906688"/>
<dbReference type="RefSeq" id="XP_014155398.1">
    <property type="nucleotide sequence ID" value="XM_014299923.1"/>
</dbReference>
<accession>A0A0L0FY55</accession>